<dbReference type="EMBL" id="BAAABM010000016">
    <property type="protein sequence ID" value="GAA0333364.1"/>
    <property type="molecule type" value="Genomic_DNA"/>
</dbReference>
<comment type="caution">
    <text evidence="1">The sequence shown here is derived from an EMBL/GenBank/DDBJ whole genome shotgun (WGS) entry which is preliminary data.</text>
</comment>
<name>A0ABN0WD40_9ACTN</name>
<sequence>MTEKSNPAFSADRTSRTNWSGAACSHIIVYPMATIFRPLSVLSLALGPAETRTEDADDLTLTPDCAE</sequence>
<keyword evidence="2" id="KW-1185">Reference proteome</keyword>
<evidence type="ECO:0000313" key="2">
    <source>
        <dbReference type="Proteomes" id="UP001501822"/>
    </source>
</evidence>
<reference evidence="1 2" key="1">
    <citation type="journal article" date="2019" name="Int. J. Syst. Evol. Microbiol.">
        <title>The Global Catalogue of Microorganisms (GCM) 10K type strain sequencing project: providing services to taxonomists for standard genome sequencing and annotation.</title>
        <authorList>
            <consortium name="The Broad Institute Genomics Platform"/>
            <consortium name="The Broad Institute Genome Sequencing Center for Infectious Disease"/>
            <person name="Wu L."/>
            <person name="Ma J."/>
        </authorList>
    </citation>
    <scope>NUCLEOTIDE SEQUENCE [LARGE SCALE GENOMIC DNA]</scope>
    <source>
        <strain evidence="1 2">JCM 3146</strain>
    </source>
</reference>
<gene>
    <name evidence="1" type="ORF">GCM10010151_23920</name>
</gene>
<accession>A0ABN0WD40</accession>
<dbReference type="Proteomes" id="UP001501822">
    <property type="component" value="Unassembled WGS sequence"/>
</dbReference>
<proteinExistence type="predicted"/>
<protein>
    <submittedName>
        <fullName evidence="1">Uncharacterized protein</fullName>
    </submittedName>
</protein>
<organism evidence="1 2">
    <name type="scientific">Actinoallomurus spadix</name>
    <dbReference type="NCBI Taxonomy" id="79912"/>
    <lineage>
        <taxon>Bacteria</taxon>
        <taxon>Bacillati</taxon>
        <taxon>Actinomycetota</taxon>
        <taxon>Actinomycetes</taxon>
        <taxon>Streptosporangiales</taxon>
        <taxon>Thermomonosporaceae</taxon>
        <taxon>Actinoallomurus</taxon>
    </lineage>
</organism>
<evidence type="ECO:0000313" key="1">
    <source>
        <dbReference type="EMBL" id="GAA0333364.1"/>
    </source>
</evidence>